<organism evidence="2 3">
    <name type="scientific">Acidicapsa dinghuensis</name>
    <dbReference type="NCBI Taxonomy" id="2218256"/>
    <lineage>
        <taxon>Bacteria</taxon>
        <taxon>Pseudomonadati</taxon>
        <taxon>Acidobacteriota</taxon>
        <taxon>Terriglobia</taxon>
        <taxon>Terriglobales</taxon>
        <taxon>Acidobacteriaceae</taxon>
        <taxon>Acidicapsa</taxon>
    </lineage>
</organism>
<gene>
    <name evidence="2" type="ORF">ACFPT7_08670</name>
</gene>
<reference evidence="3" key="1">
    <citation type="journal article" date="2019" name="Int. J. Syst. Evol. Microbiol.">
        <title>The Global Catalogue of Microorganisms (GCM) 10K type strain sequencing project: providing services to taxonomists for standard genome sequencing and annotation.</title>
        <authorList>
            <consortium name="The Broad Institute Genomics Platform"/>
            <consortium name="The Broad Institute Genome Sequencing Center for Infectious Disease"/>
            <person name="Wu L."/>
            <person name="Ma J."/>
        </authorList>
    </citation>
    <scope>NUCLEOTIDE SEQUENCE [LARGE SCALE GENOMIC DNA]</scope>
    <source>
        <strain evidence="3">JCM 4087</strain>
    </source>
</reference>
<comment type="caution">
    <text evidence="2">The sequence shown here is derived from an EMBL/GenBank/DDBJ whole genome shotgun (WGS) entry which is preliminary data.</text>
</comment>
<feature type="domain" description="AbiEi antitoxin N-terminal" evidence="1">
    <location>
        <begin position="22"/>
        <end position="61"/>
    </location>
</feature>
<evidence type="ECO:0000313" key="3">
    <source>
        <dbReference type="Proteomes" id="UP001596091"/>
    </source>
</evidence>
<dbReference type="EMBL" id="JBHSPH010000002">
    <property type="protein sequence ID" value="MFC5862359.1"/>
    <property type="molecule type" value="Genomic_DNA"/>
</dbReference>
<sequence length="95" mass="11159">MYRFWQIIDFMETKADRIAGEVRQRKIVRPKDLSSLAGSRSHLWNLAKSGKLERIGRGLYRDRNSPISDKEAYVELAKRVPLVFYVFPLRFVITS</sequence>
<dbReference type="RefSeq" id="WP_377819331.1">
    <property type="nucleotide sequence ID" value="NZ_JAGSYH010000003.1"/>
</dbReference>
<proteinExistence type="predicted"/>
<evidence type="ECO:0000313" key="2">
    <source>
        <dbReference type="EMBL" id="MFC5862359.1"/>
    </source>
</evidence>
<dbReference type="Proteomes" id="UP001596091">
    <property type="component" value="Unassembled WGS sequence"/>
</dbReference>
<name>A0ABW1EEC4_9BACT</name>
<dbReference type="InterPro" id="IPR025159">
    <property type="entry name" value="AbiEi_N"/>
</dbReference>
<protein>
    <submittedName>
        <fullName evidence="2">Type IV toxin-antitoxin system AbiEi family antitoxin domain-containing protein</fullName>
    </submittedName>
</protein>
<keyword evidence="3" id="KW-1185">Reference proteome</keyword>
<accession>A0ABW1EEC4</accession>
<evidence type="ECO:0000259" key="1">
    <source>
        <dbReference type="Pfam" id="PF13338"/>
    </source>
</evidence>
<dbReference type="Pfam" id="PF13338">
    <property type="entry name" value="AbiEi_4"/>
    <property type="match status" value="1"/>
</dbReference>